<feature type="transmembrane region" description="Helical" evidence="2">
    <location>
        <begin position="139"/>
        <end position="161"/>
    </location>
</feature>
<evidence type="ECO:0000256" key="2">
    <source>
        <dbReference type="SAM" id="Phobius"/>
    </source>
</evidence>
<keyword evidence="2" id="KW-1133">Transmembrane helix</keyword>
<evidence type="ECO:0000313" key="4">
    <source>
        <dbReference type="Proteomes" id="UP000620124"/>
    </source>
</evidence>
<feature type="region of interest" description="Disordered" evidence="1">
    <location>
        <begin position="1"/>
        <end position="72"/>
    </location>
</feature>
<evidence type="ECO:0000313" key="3">
    <source>
        <dbReference type="EMBL" id="KAF7358084.1"/>
    </source>
</evidence>
<feature type="compositionally biased region" description="Basic residues" evidence="1">
    <location>
        <begin position="36"/>
        <end position="50"/>
    </location>
</feature>
<dbReference type="EMBL" id="JACAZI010000006">
    <property type="protein sequence ID" value="KAF7358084.1"/>
    <property type="molecule type" value="Genomic_DNA"/>
</dbReference>
<comment type="caution">
    <text evidence="3">The sequence shown here is derived from an EMBL/GenBank/DDBJ whole genome shotgun (WGS) entry which is preliminary data.</text>
</comment>
<dbReference type="Proteomes" id="UP000620124">
    <property type="component" value="Unassembled WGS sequence"/>
</dbReference>
<name>A0A8H6YGZ5_9AGAR</name>
<dbReference type="AlphaFoldDB" id="A0A8H6YGZ5"/>
<keyword evidence="2" id="KW-0472">Membrane</keyword>
<sequence length="189" mass="20992">MQAPHLPDPRLRRPASHLPRPALPCAPSRPDQLPGRRPRRRTARRLRHTHLPAPARPCRPPHGGPHRALRPPPRLATLTRIEAALLPTDMQPIVTFDRAALVGSIDLTARGSSRALFVAAWHSFDGAARTRMFKLYAKMVGAQIAVVLVGMQIMAAEIYVIDGERLTVLFTSARAQLELMAIEVQQNRN</sequence>
<dbReference type="OrthoDB" id="3057865at2759"/>
<keyword evidence="4" id="KW-1185">Reference proteome</keyword>
<keyword evidence="2" id="KW-0812">Transmembrane</keyword>
<feature type="compositionally biased region" description="Pro residues" evidence="1">
    <location>
        <begin position="54"/>
        <end position="63"/>
    </location>
</feature>
<evidence type="ECO:0000256" key="1">
    <source>
        <dbReference type="SAM" id="MobiDB-lite"/>
    </source>
</evidence>
<protein>
    <submittedName>
        <fullName evidence="3">Uncharacterized protein</fullName>
    </submittedName>
</protein>
<organism evidence="3 4">
    <name type="scientific">Mycena venus</name>
    <dbReference type="NCBI Taxonomy" id="2733690"/>
    <lineage>
        <taxon>Eukaryota</taxon>
        <taxon>Fungi</taxon>
        <taxon>Dikarya</taxon>
        <taxon>Basidiomycota</taxon>
        <taxon>Agaricomycotina</taxon>
        <taxon>Agaricomycetes</taxon>
        <taxon>Agaricomycetidae</taxon>
        <taxon>Agaricales</taxon>
        <taxon>Marasmiineae</taxon>
        <taxon>Mycenaceae</taxon>
        <taxon>Mycena</taxon>
    </lineage>
</organism>
<proteinExistence type="predicted"/>
<accession>A0A8H6YGZ5</accession>
<reference evidence="3" key="1">
    <citation type="submission" date="2020-05" db="EMBL/GenBank/DDBJ databases">
        <title>Mycena genomes resolve the evolution of fungal bioluminescence.</title>
        <authorList>
            <person name="Tsai I.J."/>
        </authorList>
    </citation>
    <scope>NUCLEOTIDE SEQUENCE</scope>
    <source>
        <strain evidence="3">CCC161011</strain>
    </source>
</reference>
<gene>
    <name evidence="3" type="ORF">MVEN_00856200</name>
</gene>